<dbReference type="AlphaFoldDB" id="A0A7H0VBJ5"/>
<gene>
    <name evidence="2" type="ORF">H4K34_11980</name>
</gene>
<proteinExistence type="predicted"/>
<sequence>MKALHYLLLTLFLFSAPKLSGQNQKSKQADRMWLLGAQASLNFPAGDWTDRYSQSFSIGANVGRKFRSNLILSLEGEYLFGGEVPNRQNALRNVFTDNGNLINTTGNYAVVNINQRGTHFHLSLEKIFPKTGPNLNSGLGLGLGAGYGFYWLNIDNVNNDSPQILDEYKKGYDRLSSGFSLRQNISYLYLSPNHMINFKLSFEVSEIWTQDLRKYYYPTGLLSSEPQLNFMYSLKLKWYIPIYLGGLKEEYYLD</sequence>
<dbReference type="Proteomes" id="UP000516305">
    <property type="component" value="Chromosome"/>
</dbReference>
<evidence type="ECO:0008006" key="4">
    <source>
        <dbReference type="Google" id="ProtNLM"/>
    </source>
</evidence>
<reference evidence="2 3" key="1">
    <citation type="submission" date="2020-08" db="EMBL/GenBank/DDBJ databases">
        <title>Croceimicrobium hydrocarbonivorans gen. nov., sp. nov., a novel marine bacterium isolated from a bacterial consortium that degrades polyethylene terephthalate.</title>
        <authorList>
            <person name="Liu R."/>
        </authorList>
    </citation>
    <scope>NUCLEOTIDE SEQUENCE [LARGE SCALE GENOMIC DNA]</scope>
    <source>
        <strain evidence="2 3">A20-9</strain>
    </source>
</reference>
<dbReference type="EMBL" id="CP060139">
    <property type="protein sequence ID" value="QNR23093.1"/>
    <property type="molecule type" value="Genomic_DNA"/>
</dbReference>
<protein>
    <recommendedName>
        <fullName evidence="4">Outer membrane protein beta-barrel domain-containing protein</fullName>
    </recommendedName>
</protein>
<keyword evidence="3" id="KW-1185">Reference proteome</keyword>
<feature type="chain" id="PRO_5028914446" description="Outer membrane protein beta-barrel domain-containing protein" evidence="1">
    <location>
        <begin position="21"/>
        <end position="254"/>
    </location>
</feature>
<evidence type="ECO:0000313" key="2">
    <source>
        <dbReference type="EMBL" id="QNR23093.1"/>
    </source>
</evidence>
<keyword evidence="1" id="KW-0732">Signal</keyword>
<accession>A0A7H0VBJ5</accession>
<name>A0A7H0VBJ5_9FLAO</name>
<organism evidence="2 3">
    <name type="scientific">Croceimicrobium hydrocarbonivorans</name>
    <dbReference type="NCBI Taxonomy" id="2761580"/>
    <lineage>
        <taxon>Bacteria</taxon>
        <taxon>Pseudomonadati</taxon>
        <taxon>Bacteroidota</taxon>
        <taxon>Flavobacteriia</taxon>
        <taxon>Flavobacteriales</taxon>
        <taxon>Owenweeksiaceae</taxon>
        <taxon>Croceimicrobium</taxon>
    </lineage>
</organism>
<evidence type="ECO:0000313" key="3">
    <source>
        <dbReference type="Proteomes" id="UP000516305"/>
    </source>
</evidence>
<feature type="signal peptide" evidence="1">
    <location>
        <begin position="1"/>
        <end position="20"/>
    </location>
</feature>
<dbReference type="KEGG" id="chyd:H4K34_11980"/>
<evidence type="ECO:0000256" key="1">
    <source>
        <dbReference type="SAM" id="SignalP"/>
    </source>
</evidence>
<dbReference type="RefSeq" id="WP_210757629.1">
    <property type="nucleotide sequence ID" value="NZ_CP060139.1"/>
</dbReference>